<evidence type="ECO:0000313" key="1">
    <source>
        <dbReference type="EMBL" id="MED6270725.1"/>
    </source>
</evidence>
<accession>A0ABU7D8D2</accession>
<protein>
    <submittedName>
        <fullName evidence="1">Uncharacterized protein</fullName>
    </submittedName>
</protein>
<sequence>MFMCAYFRNKFGQEAPMWVAEHTCSCITHANTQEAEQINNTHTYARYSVRMCMKGGVARTLDSGNDLGQQSVTSSLYCIQSDVVCFSGHSWKFENFTSKCVLIVF</sequence>
<keyword evidence="2" id="KW-1185">Reference proteome</keyword>
<gene>
    <name evidence="1" type="ORF">CHARACLAT_013264</name>
</gene>
<organism evidence="1 2">
    <name type="scientific">Characodon lateralis</name>
    <dbReference type="NCBI Taxonomy" id="208331"/>
    <lineage>
        <taxon>Eukaryota</taxon>
        <taxon>Metazoa</taxon>
        <taxon>Chordata</taxon>
        <taxon>Craniata</taxon>
        <taxon>Vertebrata</taxon>
        <taxon>Euteleostomi</taxon>
        <taxon>Actinopterygii</taxon>
        <taxon>Neopterygii</taxon>
        <taxon>Teleostei</taxon>
        <taxon>Neoteleostei</taxon>
        <taxon>Acanthomorphata</taxon>
        <taxon>Ovalentaria</taxon>
        <taxon>Atherinomorphae</taxon>
        <taxon>Cyprinodontiformes</taxon>
        <taxon>Goodeidae</taxon>
        <taxon>Characodon</taxon>
    </lineage>
</organism>
<reference evidence="1 2" key="1">
    <citation type="submission" date="2021-06" db="EMBL/GenBank/DDBJ databases">
        <authorList>
            <person name="Palmer J.M."/>
        </authorList>
    </citation>
    <scope>NUCLEOTIDE SEQUENCE [LARGE SCALE GENOMIC DNA]</scope>
    <source>
        <strain evidence="1 2">CL_MEX2019</strain>
        <tissue evidence="1">Muscle</tissue>
    </source>
</reference>
<dbReference type="Proteomes" id="UP001352852">
    <property type="component" value="Unassembled WGS sequence"/>
</dbReference>
<name>A0ABU7D8D2_9TELE</name>
<dbReference type="EMBL" id="JAHUTJ010017341">
    <property type="protein sequence ID" value="MED6270725.1"/>
    <property type="molecule type" value="Genomic_DNA"/>
</dbReference>
<evidence type="ECO:0000313" key="2">
    <source>
        <dbReference type="Proteomes" id="UP001352852"/>
    </source>
</evidence>
<proteinExistence type="predicted"/>
<comment type="caution">
    <text evidence="1">The sequence shown here is derived from an EMBL/GenBank/DDBJ whole genome shotgun (WGS) entry which is preliminary data.</text>
</comment>